<keyword evidence="10" id="KW-1185">Reference proteome</keyword>
<dbReference type="InterPro" id="IPR050364">
    <property type="entry name" value="Cytochrome_P450_fung"/>
</dbReference>
<dbReference type="Proteomes" id="UP000800235">
    <property type="component" value="Unassembled WGS sequence"/>
</dbReference>
<evidence type="ECO:0000256" key="1">
    <source>
        <dbReference type="ARBA" id="ARBA00010617"/>
    </source>
</evidence>
<keyword evidence="4" id="KW-0560">Oxidoreductase</keyword>
<evidence type="ECO:0000256" key="5">
    <source>
        <dbReference type="ARBA" id="ARBA00023004"/>
    </source>
</evidence>
<keyword evidence="3 8" id="KW-0479">Metal-binding</keyword>
<evidence type="ECO:0000313" key="9">
    <source>
        <dbReference type="EMBL" id="KAF2428873.1"/>
    </source>
</evidence>
<dbReference type="Gene3D" id="1.10.630.10">
    <property type="entry name" value="Cytochrome P450"/>
    <property type="match status" value="1"/>
</dbReference>
<evidence type="ECO:0000313" key="10">
    <source>
        <dbReference type="Proteomes" id="UP000800235"/>
    </source>
</evidence>
<dbReference type="PRINTS" id="PR00463">
    <property type="entry name" value="EP450I"/>
</dbReference>
<dbReference type="InterPro" id="IPR036396">
    <property type="entry name" value="Cyt_P450_sf"/>
</dbReference>
<dbReference type="GO" id="GO:0004497">
    <property type="term" value="F:monooxygenase activity"/>
    <property type="evidence" value="ECO:0007669"/>
    <property type="project" value="UniProtKB-KW"/>
</dbReference>
<dbReference type="GO" id="GO:0016705">
    <property type="term" value="F:oxidoreductase activity, acting on paired donors, with incorporation or reduction of molecular oxygen"/>
    <property type="evidence" value="ECO:0007669"/>
    <property type="project" value="InterPro"/>
</dbReference>
<accession>A0A9P4TXI0</accession>
<keyword evidence="2 8" id="KW-0349">Heme</keyword>
<evidence type="ECO:0000256" key="7">
    <source>
        <dbReference type="ARBA" id="ARBA00060591"/>
    </source>
</evidence>
<dbReference type="EMBL" id="MU007052">
    <property type="protein sequence ID" value="KAF2428873.1"/>
    <property type="molecule type" value="Genomic_DNA"/>
</dbReference>
<proteinExistence type="inferred from homology"/>
<comment type="pathway">
    <text evidence="7">Aromatic compound metabolism; phenylacetate degradation.</text>
</comment>
<dbReference type="AlphaFoldDB" id="A0A9P4TXI0"/>
<name>A0A9P4TXI0_9PEZI</name>
<keyword evidence="6" id="KW-0503">Monooxygenase</keyword>
<feature type="binding site" description="axial binding residue" evidence="8">
    <location>
        <position position="440"/>
    </location>
    <ligand>
        <name>heme</name>
        <dbReference type="ChEBI" id="CHEBI:30413"/>
    </ligand>
    <ligandPart>
        <name>Fe</name>
        <dbReference type="ChEBI" id="CHEBI:18248"/>
    </ligandPart>
</feature>
<comment type="similarity">
    <text evidence="1">Belongs to the cytochrome P450 family.</text>
</comment>
<sequence>MTSPIIGIAILSIAYLLWKWAYATDLPKIKGIPEIPGWPLFGSLIEMGEYHAKVAQKWAEKYGPVFQVRLGNRRIVFANSFDSVKHFWITHQSALISRPTLHTFHTLVSDSSNFTIGTSPWDESCKRRRKAAATALNVPATRSYMPLVDLESTTSIKELLHDSKYGKIDIDPSAYFQRYALNTSLTLNYGTRIEGNVDDAMLKEITAVERGVSNFRSTSNNWEDYVPLLRWIPKKKEGGPLEFKARRAKYMKYLLDELKKKIEMGTDKPCITGNVLKDPEAKLSAEMPAEIDSICLTMVSAGLDTIPGNLIMGLAFLSTPSGAAVQQKAYNEIKSVYPNNDAWFKCLEEEKLPYVVAFYKEVLRYWTVIPICLPRVSIKDIEYNGAIIPAGTTFYMNAYAADYDESHFKDPYKFMPERYLDSDSSGGISHYAYGAGSRMCAGSHLANRELYVAFVRLLSAFEIVPSKEVGDRPIMDALMANDIPTSLTMEPKKFKCGFRVRDRDVLERWIGESEKATKDL</sequence>
<keyword evidence="5 8" id="KW-0408">Iron</keyword>
<protein>
    <submittedName>
        <fullName evidence="9">Cytochrome P450 phenylacetate 2-hydroxylase</fullName>
    </submittedName>
</protein>
<dbReference type="OrthoDB" id="1055148at2759"/>
<evidence type="ECO:0000256" key="8">
    <source>
        <dbReference type="PIRSR" id="PIRSR602401-1"/>
    </source>
</evidence>
<dbReference type="PANTHER" id="PTHR46300:SF9">
    <property type="entry name" value="P450, PUTATIVE-RELATED"/>
    <property type="match status" value="1"/>
</dbReference>
<dbReference type="PANTHER" id="PTHR46300">
    <property type="entry name" value="P450, PUTATIVE (EUROFUNG)-RELATED-RELATED"/>
    <property type="match status" value="1"/>
</dbReference>
<dbReference type="SUPFAM" id="SSF48264">
    <property type="entry name" value="Cytochrome P450"/>
    <property type="match status" value="1"/>
</dbReference>
<evidence type="ECO:0000256" key="4">
    <source>
        <dbReference type="ARBA" id="ARBA00023002"/>
    </source>
</evidence>
<dbReference type="CDD" id="cd11066">
    <property type="entry name" value="CYP_PhacA-like"/>
    <property type="match status" value="1"/>
</dbReference>
<comment type="caution">
    <text evidence="9">The sequence shown here is derived from an EMBL/GenBank/DDBJ whole genome shotgun (WGS) entry which is preliminary data.</text>
</comment>
<organism evidence="9 10">
    <name type="scientific">Tothia fuscella</name>
    <dbReference type="NCBI Taxonomy" id="1048955"/>
    <lineage>
        <taxon>Eukaryota</taxon>
        <taxon>Fungi</taxon>
        <taxon>Dikarya</taxon>
        <taxon>Ascomycota</taxon>
        <taxon>Pezizomycotina</taxon>
        <taxon>Dothideomycetes</taxon>
        <taxon>Pleosporomycetidae</taxon>
        <taxon>Venturiales</taxon>
        <taxon>Cylindrosympodiaceae</taxon>
        <taxon>Tothia</taxon>
    </lineage>
</organism>
<dbReference type="GO" id="GO:0005506">
    <property type="term" value="F:iron ion binding"/>
    <property type="evidence" value="ECO:0007669"/>
    <property type="project" value="InterPro"/>
</dbReference>
<evidence type="ECO:0000256" key="2">
    <source>
        <dbReference type="ARBA" id="ARBA00022617"/>
    </source>
</evidence>
<dbReference type="InterPro" id="IPR002401">
    <property type="entry name" value="Cyt_P450_E_grp-I"/>
</dbReference>
<reference evidence="9" key="1">
    <citation type="journal article" date="2020" name="Stud. Mycol.">
        <title>101 Dothideomycetes genomes: a test case for predicting lifestyles and emergence of pathogens.</title>
        <authorList>
            <person name="Haridas S."/>
            <person name="Albert R."/>
            <person name="Binder M."/>
            <person name="Bloem J."/>
            <person name="Labutti K."/>
            <person name="Salamov A."/>
            <person name="Andreopoulos B."/>
            <person name="Baker S."/>
            <person name="Barry K."/>
            <person name="Bills G."/>
            <person name="Bluhm B."/>
            <person name="Cannon C."/>
            <person name="Castanera R."/>
            <person name="Culley D."/>
            <person name="Daum C."/>
            <person name="Ezra D."/>
            <person name="Gonzalez J."/>
            <person name="Henrissat B."/>
            <person name="Kuo A."/>
            <person name="Liang C."/>
            <person name="Lipzen A."/>
            <person name="Lutzoni F."/>
            <person name="Magnuson J."/>
            <person name="Mondo S."/>
            <person name="Nolan M."/>
            <person name="Ohm R."/>
            <person name="Pangilinan J."/>
            <person name="Park H.-J."/>
            <person name="Ramirez L."/>
            <person name="Alfaro M."/>
            <person name="Sun H."/>
            <person name="Tritt A."/>
            <person name="Yoshinaga Y."/>
            <person name="Zwiers L.-H."/>
            <person name="Turgeon B."/>
            <person name="Goodwin S."/>
            <person name="Spatafora J."/>
            <person name="Crous P."/>
            <person name="Grigoriev I."/>
        </authorList>
    </citation>
    <scope>NUCLEOTIDE SEQUENCE</scope>
    <source>
        <strain evidence="9">CBS 130266</strain>
    </source>
</reference>
<dbReference type="PRINTS" id="PR00385">
    <property type="entry name" value="P450"/>
</dbReference>
<evidence type="ECO:0000256" key="6">
    <source>
        <dbReference type="ARBA" id="ARBA00023033"/>
    </source>
</evidence>
<evidence type="ECO:0000256" key="3">
    <source>
        <dbReference type="ARBA" id="ARBA00022723"/>
    </source>
</evidence>
<dbReference type="Pfam" id="PF00067">
    <property type="entry name" value="p450"/>
    <property type="match status" value="1"/>
</dbReference>
<dbReference type="FunFam" id="1.10.630.10:FF:000072">
    <property type="entry name" value="3-hydroxyphenylacetate 6 hydroxylase"/>
    <property type="match status" value="1"/>
</dbReference>
<comment type="cofactor">
    <cofactor evidence="8">
        <name>heme</name>
        <dbReference type="ChEBI" id="CHEBI:30413"/>
    </cofactor>
</comment>
<dbReference type="InterPro" id="IPR001128">
    <property type="entry name" value="Cyt_P450"/>
</dbReference>
<gene>
    <name evidence="9" type="ORF">EJ08DRAFT_650848</name>
</gene>
<dbReference type="GO" id="GO:0020037">
    <property type="term" value="F:heme binding"/>
    <property type="evidence" value="ECO:0007669"/>
    <property type="project" value="InterPro"/>
</dbReference>